<evidence type="ECO:0000313" key="3">
    <source>
        <dbReference type="Proteomes" id="UP001500298"/>
    </source>
</evidence>
<keyword evidence="1" id="KW-0472">Membrane</keyword>
<keyword evidence="1" id="KW-1133">Transmembrane helix</keyword>
<accession>A0ABP9DGG7</accession>
<evidence type="ECO:0000313" key="2">
    <source>
        <dbReference type="EMBL" id="GAA4838949.1"/>
    </source>
</evidence>
<evidence type="ECO:0008006" key="4">
    <source>
        <dbReference type="Google" id="ProtNLM"/>
    </source>
</evidence>
<feature type="transmembrane region" description="Helical" evidence="1">
    <location>
        <begin position="72"/>
        <end position="94"/>
    </location>
</feature>
<feature type="transmembrane region" description="Helical" evidence="1">
    <location>
        <begin position="221"/>
        <end position="242"/>
    </location>
</feature>
<feature type="transmembrane region" description="Helical" evidence="1">
    <location>
        <begin position="126"/>
        <end position="151"/>
    </location>
</feature>
<keyword evidence="3" id="KW-1185">Reference proteome</keyword>
<reference evidence="3" key="1">
    <citation type="journal article" date="2019" name="Int. J. Syst. Evol. Microbiol.">
        <title>The Global Catalogue of Microorganisms (GCM) 10K type strain sequencing project: providing services to taxonomists for standard genome sequencing and annotation.</title>
        <authorList>
            <consortium name="The Broad Institute Genomics Platform"/>
            <consortium name="The Broad Institute Genome Sequencing Center for Infectious Disease"/>
            <person name="Wu L."/>
            <person name="Ma J."/>
        </authorList>
    </citation>
    <scope>NUCLEOTIDE SEQUENCE [LARGE SCALE GENOMIC DNA]</scope>
    <source>
        <strain evidence="3">JCM 18326</strain>
    </source>
</reference>
<dbReference type="Pfam" id="PF26314">
    <property type="entry name" value="MptA_B_family"/>
    <property type="match status" value="1"/>
</dbReference>
<feature type="transmembrane region" description="Helical" evidence="1">
    <location>
        <begin position="277"/>
        <end position="294"/>
    </location>
</feature>
<evidence type="ECO:0000256" key="1">
    <source>
        <dbReference type="SAM" id="Phobius"/>
    </source>
</evidence>
<protein>
    <recommendedName>
        <fullName evidence="4">DUF2029 domain-containing protein</fullName>
    </recommendedName>
</protein>
<proteinExistence type="predicted"/>
<organism evidence="2 3">
    <name type="scientific">Algivirga pacifica</name>
    <dbReference type="NCBI Taxonomy" id="1162670"/>
    <lineage>
        <taxon>Bacteria</taxon>
        <taxon>Pseudomonadati</taxon>
        <taxon>Bacteroidota</taxon>
        <taxon>Cytophagia</taxon>
        <taxon>Cytophagales</taxon>
        <taxon>Flammeovirgaceae</taxon>
        <taxon>Algivirga</taxon>
    </lineage>
</organism>
<dbReference type="Proteomes" id="UP001500298">
    <property type="component" value="Unassembled WGS sequence"/>
</dbReference>
<name>A0ABP9DGG7_9BACT</name>
<comment type="caution">
    <text evidence="2">The sequence shown here is derived from an EMBL/GenBank/DDBJ whole genome shotgun (WGS) entry which is preliminary data.</text>
</comment>
<feature type="transmembrane region" description="Helical" evidence="1">
    <location>
        <begin position="181"/>
        <end position="201"/>
    </location>
</feature>
<keyword evidence="1" id="KW-0812">Transmembrane</keyword>
<sequence>MKATYLLAELLSFYFIYQLLHQLSLPAHRILLYALNPLVIVELSGNMHPEGWMVLGLSGSLYYLYQRKFTLSAFWLAMAISAKLLPLMFLPFFLRYKVFYRDPLPQARTYMKPIITVLKNLTLWRFYSTVGVFCLLAWLPLLDLSMLLGFLDSLDLYFQRFEFNASIYYVVRAIGYQVKGYNIIQIAGPLLSLFTVIFVFWTALKRPISFDTLIKRWQMALTAFFLMATIVHPWYIVTLVFFSVFTRQWYALIWSALVILSYYAYQQQNYEEHMGLIALEYLVVFVILFGESALKKKITKLTHSI</sequence>
<dbReference type="EMBL" id="BAABJX010000036">
    <property type="protein sequence ID" value="GAA4838949.1"/>
    <property type="molecule type" value="Genomic_DNA"/>
</dbReference>
<feature type="transmembrane region" description="Helical" evidence="1">
    <location>
        <begin position="249"/>
        <end position="265"/>
    </location>
</feature>
<gene>
    <name evidence="2" type="ORF">GCM10023331_25250</name>
</gene>